<evidence type="ECO:0000313" key="13">
    <source>
        <dbReference type="EMBL" id="CAF2159169.1"/>
    </source>
</evidence>
<evidence type="ECO:0000313" key="11">
    <source>
        <dbReference type="EMBL" id="CAF1535058.1"/>
    </source>
</evidence>
<sequence>MVDNNDEYLNDNIMINYDSKRFSLENCLNSHRNPTDIDFHSNNKRRLTRQSSKDNSNEDGHGGINQLGGLFVNGRPLPDVVRQQIVALNQQGIRPCDISRQLKVSHGCVSKILGRYLQTGSIRPGVIGGSKPKVATPKVINAITNYKKAQPTMFAWEIKTKLINDGICDEKTAPSVSSINRIVRTKAEKCSNNKIEETNIICRSNSNETNGRLNDCHSSTNSSDEIHLDNYQQFQTTWNHQDNIYEKDSPDSILITVEAEKASILENFYQQNPFADFSQMDEIQLRTQLDEQIIRHYFDSVRNHQWPNQSSYYCSNSHEIYSVESNPNIICSNSTNSLPILVDSRISISPQSIISLEQMSIIHNQRDERLPKDESSIIIKENNNLSNKSMLLTNYPRLYSSSSETSLDNCRQESIDYHRSSPCQQQNLSTTNPLYTDLTPVINSTPLPSFETLNRSECYFYNQQSSDELWRSKTENKSN</sequence>
<dbReference type="CDD" id="cd00131">
    <property type="entry name" value="PAX"/>
    <property type="match status" value="1"/>
</dbReference>
<keyword evidence="7" id="KW-0539">Nucleus</keyword>
<evidence type="ECO:0000256" key="8">
    <source>
        <dbReference type="SAM" id="MobiDB-lite"/>
    </source>
</evidence>
<dbReference type="Proteomes" id="UP000676336">
    <property type="component" value="Unassembled WGS sequence"/>
</dbReference>
<evidence type="ECO:0000313" key="14">
    <source>
        <dbReference type="EMBL" id="CAF2219835.1"/>
    </source>
</evidence>
<protein>
    <recommendedName>
        <fullName evidence="9">Paired domain-containing protein</fullName>
    </recommendedName>
</protein>
<dbReference type="EMBL" id="CAJNRF010010093">
    <property type="protein sequence ID" value="CAF2116542.1"/>
    <property type="molecule type" value="Genomic_DNA"/>
</dbReference>
<evidence type="ECO:0000313" key="12">
    <source>
        <dbReference type="EMBL" id="CAF2116542.1"/>
    </source>
</evidence>
<dbReference type="EMBL" id="CAJOBF010009536">
    <property type="protein sequence ID" value="CAF4276697.1"/>
    <property type="molecule type" value="Genomic_DNA"/>
</dbReference>
<dbReference type="SMART" id="SM00351">
    <property type="entry name" value="PAX"/>
    <property type="match status" value="1"/>
</dbReference>
<keyword evidence="2" id="KW-0217">Developmental protein</keyword>
<dbReference type="AlphaFoldDB" id="A0A816VRC0"/>
<evidence type="ECO:0000313" key="19">
    <source>
        <dbReference type="EMBL" id="CAF4276697.1"/>
    </source>
</evidence>
<keyword evidence="3" id="KW-0563">Paired box</keyword>
<comment type="caution">
    <text evidence="12">The sequence shown here is derived from an EMBL/GenBank/DDBJ whole genome shotgun (WGS) entry which is preliminary data.</text>
</comment>
<evidence type="ECO:0000313" key="20">
    <source>
        <dbReference type="Proteomes" id="UP000663856"/>
    </source>
</evidence>
<evidence type="ECO:0000256" key="3">
    <source>
        <dbReference type="ARBA" id="ARBA00022724"/>
    </source>
</evidence>
<keyword evidence="4" id="KW-0805">Transcription regulation</keyword>
<dbReference type="Proteomes" id="UP000663834">
    <property type="component" value="Unassembled WGS sequence"/>
</dbReference>
<evidence type="ECO:0000313" key="15">
    <source>
        <dbReference type="EMBL" id="CAF3894720.1"/>
    </source>
</evidence>
<dbReference type="InterPro" id="IPR043565">
    <property type="entry name" value="PAX_fam"/>
</dbReference>
<evidence type="ECO:0000256" key="5">
    <source>
        <dbReference type="ARBA" id="ARBA00023125"/>
    </source>
</evidence>
<dbReference type="FunFam" id="1.10.10.10:FF:000003">
    <property type="entry name" value="Paired box protein Pax-6"/>
    <property type="match status" value="1"/>
</dbReference>
<keyword evidence="6" id="KW-0804">Transcription</keyword>
<feature type="compositionally biased region" description="Basic and acidic residues" evidence="8">
    <location>
        <begin position="51"/>
        <end position="61"/>
    </location>
</feature>
<dbReference type="PROSITE" id="PS00034">
    <property type="entry name" value="PAIRED_1"/>
    <property type="match status" value="1"/>
</dbReference>
<dbReference type="InterPro" id="IPR036388">
    <property type="entry name" value="WH-like_DNA-bd_sf"/>
</dbReference>
<dbReference type="Proteomes" id="UP000663856">
    <property type="component" value="Unassembled WGS sequence"/>
</dbReference>
<dbReference type="EMBL" id="CAJOBG010003828">
    <property type="protein sequence ID" value="CAF4082648.1"/>
    <property type="molecule type" value="Genomic_DNA"/>
</dbReference>
<dbReference type="Proteomes" id="UP000681967">
    <property type="component" value="Unassembled WGS sequence"/>
</dbReference>
<dbReference type="Proteomes" id="UP000663866">
    <property type="component" value="Unassembled WGS sequence"/>
</dbReference>
<evidence type="ECO:0000313" key="17">
    <source>
        <dbReference type="EMBL" id="CAF4074274.1"/>
    </source>
</evidence>
<dbReference type="FunFam" id="1.10.10.10:FF:000013">
    <property type="entry name" value="Paired box 8 isoform 1"/>
    <property type="match status" value="1"/>
</dbReference>
<reference evidence="12" key="1">
    <citation type="submission" date="2021-02" db="EMBL/GenBank/DDBJ databases">
        <authorList>
            <person name="Nowell W R."/>
        </authorList>
    </citation>
    <scope>NUCLEOTIDE SEQUENCE</scope>
</reference>
<dbReference type="Proteomes" id="UP000663842">
    <property type="component" value="Unassembled WGS sequence"/>
</dbReference>
<dbReference type="InterPro" id="IPR001523">
    <property type="entry name" value="Paired_dom"/>
</dbReference>
<evidence type="ECO:0000313" key="18">
    <source>
        <dbReference type="EMBL" id="CAF4082648.1"/>
    </source>
</evidence>
<dbReference type="Proteomes" id="UP000663824">
    <property type="component" value="Unassembled WGS sequence"/>
</dbReference>
<dbReference type="EMBL" id="CAJNRG010017232">
    <property type="protein sequence ID" value="CAF2219835.1"/>
    <property type="molecule type" value="Genomic_DNA"/>
</dbReference>
<dbReference type="Proteomes" id="UP000663855">
    <property type="component" value="Unassembled WGS sequence"/>
</dbReference>
<evidence type="ECO:0000313" key="10">
    <source>
        <dbReference type="EMBL" id="CAF1212869.1"/>
    </source>
</evidence>
<dbReference type="EMBL" id="CAJOBI010004418">
    <property type="protein sequence ID" value="CAF4001136.1"/>
    <property type="molecule type" value="Genomic_DNA"/>
</dbReference>
<dbReference type="InterPro" id="IPR043182">
    <property type="entry name" value="PAIRED_DNA-bd_dom"/>
</dbReference>
<evidence type="ECO:0000256" key="1">
    <source>
        <dbReference type="ARBA" id="ARBA00004123"/>
    </source>
</evidence>
<dbReference type="EMBL" id="CAJNOW010008330">
    <property type="protein sequence ID" value="CAF1535058.1"/>
    <property type="molecule type" value="Genomic_DNA"/>
</dbReference>
<comment type="subcellular location">
    <subcellularLocation>
        <location evidence="1">Nucleus</location>
    </subcellularLocation>
</comment>
<dbReference type="EMBL" id="CAJOBH010002202">
    <property type="protein sequence ID" value="CAF3894720.1"/>
    <property type="molecule type" value="Genomic_DNA"/>
</dbReference>
<dbReference type="OrthoDB" id="9984168at2759"/>
<feature type="domain" description="Paired" evidence="9">
    <location>
        <begin position="60"/>
        <end position="186"/>
    </location>
</feature>
<evidence type="ECO:0000256" key="2">
    <source>
        <dbReference type="ARBA" id="ARBA00022473"/>
    </source>
</evidence>
<dbReference type="PROSITE" id="PS51057">
    <property type="entry name" value="PAIRED_2"/>
    <property type="match status" value="1"/>
</dbReference>
<feature type="region of interest" description="Disordered" evidence="8">
    <location>
        <begin position="33"/>
        <end position="63"/>
    </location>
</feature>
<dbReference type="EMBL" id="CAJOBJ010006970">
    <property type="protein sequence ID" value="CAF4074274.1"/>
    <property type="molecule type" value="Genomic_DNA"/>
</dbReference>
<keyword evidence="21" id="KW-1185">Reference proteome</keyword>
<evidence type="ECO:0000259" key="9">
    <source>
        <dbReference type="PROSITE" id="PS51057"/>
    </source>
</evidence>
<dbReference type="Gene3D" id="1.10.10.10">
    <property type="entry name" value="Winged helix-like DNA-binding domain superfamily/Winged helix DNA-binding domain"/>
    <property type="match status" value="2"/>
</dbReference>
<evidence type="ECO:0000313" key="16">
    <source>
        <dbReference type="EMBL" id="CAF4001136.1"/>
    </source>
</evidence>
<evidence type="ECO:0000313" key="21">
    <source>
        <dbReference type="Proteomes" id="UP000663866"/>
    </source>
</evidence>
<dbReference type="Proteomes" id="UP000663887">
    <property type="component" value="Unassembled WGS sequence"/>
</dbReference>
<name>A0A816VRC0_9BILA</name>
<dbReference type="GO" id="GO:0005634">
    <property type="term" value="C:nucleus"/>
    <property type="evidence" value="ECO:0007669"/>
    <property type="project" value="UniProtKB-SubCell"/>
</dbReference>
<organism evidence="12 20">
    <name type="scientific">Rotaria magnacalcarata</name>
    <dbReference type="NCBI Taxonomy" id="392030"/>
    <lineage>
        <taxon>Eukaryota</taxon>
        <taxon>Metazoa</taxon>
        <taxon>Spiralia</taxon>
        <taxon>Gnathifera</taxon>
        <taxon>Rotifera</taxon>
        <taxon>Eurotatoria</taxon>
        <taxon>Bdelloidea</taxon>
        <taxon>Philodinida</taxon>
        <taxon>Philodinidae</taxon>
        <taxon>Rotaria</taxon>
    </lineage>
</organism>
<accession>A0A816VRC0</accession>
<proteinExistence type="predicted"/>
<dbReference type="PANTHER" id="PTHR45636:SF31">
    <property type="entry name" value="PAIRED BOX PROTEIN 2 HOMOLOG-RELATED"/>
    <property type="match status" value="1"/>
</dbReference>
<dbReference type="PANTHER" id="PTHR45636">
    <property type="entry name" value="PAIRED BOX PROTEIN PAX-6-RELATED-RELATED"/>
    <property type="match status" value="1"/>
</dbReference>
<dbReference type="SUPFAM" id="SSF46689">
    <property type="entry name" value="Homeodomain-like"/>
    <property type="match status" value="2"/>
</dbReference>
<evidence type="ECO:0000256" key="4">
    <source>
        <dbReference type="ARBA" id="ARBA00023015"/>
    </source>
</evidence>
<gene>
    <name evidence="15" type="ORF">BYL167_LOCUS8150</name>
    <name evidence="10" type="ORF">CJN711_LOCUS12605</name>
    <name evidence="17" type="ORF">GIL414_LOCUS15690</name>
    <name evidence="11" type="ORF">KQP761_LOCUS16570</name>
    <name evidence="13" type="ORF">MBJ925_LOCUS32833</name>
    <name evidence="18" type="ORF">OVN521_LOCUS19867</name>
    <name evidence="16" type="ORF">SMN809_LOCUS11939</name>
    <name evidence="19" type="ORF">UXM345_LOCUS32122</name>
    <name evidence="12" type="ORF">WKI299_LOCUS23307</name>
    <name evidence="14" type="ORF">XDN619_LOCUS33747</name>
</gene>
<keyword evidence="5" id="KW-0238">DNA-binding</keyword>
<dbReference type="Proteomes" id="UP000681720">
    <property type="component" value="Unassembled WGS sequence"/>
</dbReference>
<dbReference type="PRINTS" id="PR00027">
    <property type="entry name" value="PAIREDBOX"/>
</dbReference>
<dbReference type="EMBL" id="CAJNOV010005508">
    <property type="protein sequence ID" value="CAF1212869.1"/>
    <property type="molecule type" value="Genomic_DNA"/>
</dbReference>
<dbReference type="GO" id="GO:0000981">
    <property type="term" value="F:DNA-binding transcription factor activity, RNA polymerase II-specific"/>
    <property type="evidence" value="ECO:0007669"/>
    <property type="project" value="TreeGrafter"/>
</dbReference>
<dbReference type="EMBL" id="CAJNRE010017981">
    <property type="protein sequence ID" value="CAF2159169.1"/>
    <property type="molecule type" value="Genomic_DNA"/>
</dbReference>
<evidence type="ECO:0000256" key="6">
    <source>
        <dbReference type="ARBA" id="ARBA00023163"/>
    </source>
</evidence>
<evidence type="ECO:0000256" key="7">
    <source>
        <dbReference type="ARBA" id="ARBA00023242"/>
    </source>
</evidence>
<dbReference type="GO" id="GO:0000978">
    <property type="term" value="F:RNA polymerase II cis-regulatory region sequence-specific DNA binding"/>
    <property type="evidence" value="ECO:0007669"/>
    <property type="project" value="TreeGrafter"/>
</dbReference>
<dbReference type="InterPro" id="IPR009057">
    <property type="entry name" value="Homeodomain-like_sf"/>
</dbReference>
<dbReference type="Pfam" id="PF00292">
    <property type="entry name" value="PAX"/>
    <property type="match status" value="1"/>
</dbReference>